<evidence type="ECO:0000313" key="2">
    <source>
        <dbReference type="Proteomes" id="UP000095282"/>
    </source>
</evidence>
<feature type="compositionally biased region" description="Polar residues" evidence="1">
    <location>
        <begin position="169"/>
        <end position="180"/>
    </location>
</feature>
<evidence type="ECO:0000313" key="3">
    <source>
        <dbReference type="WBParaSite" id="Csp11.Scaffold628.g7017.t1"/>
    </source>
</evidence>
<evidence type="ECO:0000256" key="1">
    <source>
        <dbReference type="SAM" id="MobiDB-lite"/>
    </source>
</evidence>
<protein>
    <submittedName>
        <fullName evidence="3">Zonadhesin</fullName>
    </submittedName>
</protein>
<proteinExistence type="predicted"/>
<feature type="compositionally biased region" description="Low complexity" evidence="1">
    <location>
        <begin position="44"/>
        <end position="144"/>
    </location>
</feature>
<dbReference type="Proteomes" id="UP000095282">
    <property type="component" value="Unplaced"/>
</dbReference>
<name>A0A1I7TL76_9PELO</name>
<feature type="region of interest" description="Disordered" evidence="1">
    <location>
        <begin position="1"/>
        <end position="183"/>
    </location>
</feature>
<accession>A0A1I7TL76</accession>
<dbReference type="AlphaFoldDB" id="A0A1I7TL76"/>
<keyword evidence="2" id="KW-1185">Reference proteome</keyword>
<sequence length="379" mass="42011">MSLRRSTRIAANKTDIPKVQTSAIVKPKTVQKKRDSQTAKNTSRRTATPKAATARTSTSRASTSIASTSTSRASSSRQSTSKASASKLSTARASTSSASTSRASTSIASTSGTSTSRTSSSRQSALKASASKPSTSKASTTKAVTQKKKSQASVNVSSSTQTDTRDVQKPSSSQTQTITDVKSEIVDDYELPKEVPPETGFYEPEIQVIERFDSTYFCDTRSELEREFDFNNSVKLWSALESVAKQFLDDGVSGLNGLYWEIRSVQVNTSHRGNQPQMLSSHLPELFNYHLNRIMCTSQPSKYYFGHEGEQVNTLLFLKRLETAILVKTRSMYKENYLKYIRGYLTRITEEETIVNVHIIKHLSRMVHESNRGQTLYKA</sequence>
<reference evidence="3" key="1">
    <citation type="submission" date="2016-11" db="UniProtKB">
        <authorList>
            <consortium name="WormBaseParasite"/>
        </authorList>
    </citation>
    <scope>IDENTIFICATION</scope>
</reference>
<dbReference type="WBParaSite" id="Csp11.Scaffold628.g7017.t1">
    <property type="protein sequence ID" value="Csp11.Scaffold628.g7017.t1"/>
    <property type="gene ID" value="Csp11.Scaffold628.g7017"/>
</dbReference>
<organism evidence="2 3">
    <name type="scientific">Caenorhabditis tropicalis</name>
    <dbReference type="NCBI Taxonomy" id="1561998"/>
    <lineage>
        <taxon>Eukaryota</taxon>
        <taxon>Metazoa</taxon>
        <taxon>Ecdysozoa</taxon>
        <taxon>Nematoda</taxon>
        <taxon>Chromadorea</taxon>
        <taxon>Rhabditida</taxon>
        <taxon>Rhabditina</taxon>
        <taxon>Rhabditomorpha</taxon>
        <taxon>Rhabditoidea</taxon>
        <taxon>Rhabditidae</taxon>
        <taxon>Peloderinae</taxon>
        <taxon>Caenorhabditis</taxon>
    </lineage>
</organism>